<keyword evidence="2" id="KW-0813">Transport</keyword>
<dbReference type="PANTHER" id="PTHR42865">
    <property type="entry name" value="PROTON/GLUTAMATE-ASPARTATE SYMPORTER"/>
    <property type="match status" value="1"/>
</dbReference>
<dbReference type="PRINTS" id="PR00173">
    <property type="entry name" value="EDTRNSPORT"/>
</dbReference>
<dbReference type="SUPFAM" id="SSF118215">
    <property type="entry name" value="Proton glutamate symport protein"/>
    <property type="match status" value="1"/>
</dbReference>
<feature type="transmembrane region" description="Helical" evidence="6">
    <location>
        <begin position="209"/>
        <end position="236"/>
    </location>
</feature>
<keyword evidence="3 6" id="KW-0812">Transmembrane</keyword>
<evidence type="ECO:0000313" key="7">
    <source>
        <dbReference type="EMBL" id="WIH96052.1"/>
    </source>
</evidence>
<protein>
    <submittedName>
        <fullName evidence="7">Dicarboxylate/amino acid:cation symporter</fullName>
    </submittedName>
</protein>
<feature type="transmembrane region" description="Helical" evidence="6">
    <location>
        <begin position="21"/>
        <end position="44"/>
    </location>
</feature>
<name>A0ABY8V4E1_9FLAO</name>
<dbReference type="InterPro" id="IPR001991">
    <property type="entry name" value="Na-dicarboxylate_symporter"/>
</dbReference>
<feature type="transmembrane region" description="Helical" evidence="6">
    <location>
        <begin position="340"/>
        <end position="357"/>
    </location>
</feature>
<gene>
    <name evidence="7" type="ORF">OBA43_07060</name>
</gene>
<evidence type="ECO:0000256" key="1">
    <source>
        <dbReference type="ARBA" id="ARBA00004141"/>
    </source>
</evidence>
<evidence type="ECO:0000256" key="4">
    <source>
        <dbReference type="ARBA" id="ARBA00022989"/>
    </source>
</evidence>
<feature type="transmembrane region" description="Helical" evidence="6">
    <location>
        <begin position="176"/>
        <end position="197"/>
    </location>
</feature>
<evidence type="ECO:0000313" key="8">
    <source>
        <dbReference type="Proteomes" id="UP001223501"/>
    </source>
</evidence>
<evidence type="ECO:0000256" key="3">
    <source>
        <dbReference type="ARBA" id="ARBA00022692"/>
    </source>
</evidence>
<evidence type="ECO:0000256" key="5">
    <source>
        <dbReference type="ARBA" id="ARBA00023136"/>
    </source>
</evidence>
<keyword evidence="4 6" id="KW-1133">Transmembrane helix</keyword>
<dbReference type="Proteomes" id="UP001223501">
    <property type="component" value="Chromosome"/>
</dbReference>
<feature type="transmembrane region" description="Helical" evidence="6">
    <location>
        <begin position="80"/>
        <end position="102"/>
    </location>
</feature>
<dbReference type="Pfam" id="PF00375">
    <property type="entry name" value="SDF"/>
    <property type="match status" value="1"/>
</dbReference>
<evidence type="ECO:0000256" key="2">
    <source>
        <dbReference type="ARBA" id="ARBA00022448"/>
    </source>
</evidence>
<dbReference type="Gene3D" id="1.10.3860.10">
    <property type="entry name" value="Sodium:dicarboxylate symporter"/>
    <property type="match status" value="1"/>
</dbReference>
<evidence type="ECO:0000256" key="6">
    <source>
        <dbReference type="SAM" id="Phobius"/>
    </source>
</evidence>
<reference evidence="7 8" key="1">
    <citation type="submission" date="2022-09" db="EMBL/GenBank/DDBJ databases">
        <title>Whole genome sequencing analysis of tet(X)-positive Empedobacter falsenii YWS9-3.</title>
        <authorList>
            <person name="Chen C."/>
            <person name="Lv Y.-L."/>
        </authorList>
    </citation>
    <scope>NUCLEOTIDE SEQUENCE [LARGE SCALE GENOMIC DNA]</scope>
    <source>
        <strain evidence="7 8">YWS9-3_T</strain>
    </source>
</reference>
<dbReference type="EMBL" id="CP106831">
    <property type="protein sequence ID" value="WIH96052.1"/>
    <property type="molecule type" value="Genomic_DNA"/>
</dbReference>
<keyword evidence="5 6" id="KW-0472">Membrane</keyword>
<dbReference type="PANTHER" id="PTHR42865:SF8">
    <property type="entry name" value="SERINE_THREONINE TRANSPORTER SSTT"/>
    <property type="match status" value="1"/>
</dbReference>
<feature type="transmembrane region" description="Helical" evidence="6">
    <location>
        <begin position="56"/>
        <end position="73"/>
    </location>
</feature>
<dbReference type="InterPro" id="IPR036458">
    <property type="entry name" value="Na:dicarbo_symporter_sf"/>
</dbReference>
<feature type="transmembrane region" description="Helical" evidence="6">
    <location>
        <begin position="283"/>
        <end position="310"/>
    </location>
</feature>
<keyword evidence="8" id="KW-1185">Reference proteome</keyword>
<proteinExistence type="predicted"/>
<sequence>MKVFFLNLDMHKLKDNLLVKVILAIVLGIALGGIIPEAIGRIFITFNDFFSELLNFLIPLIIVGLIVPSIGRLGQTAGKLLFTTVLIAYGSSILSGLLGYSVSMSVFPTLLENQTGQINLAEKAKEFAPYFSIEFPPLFGVMPALIFSFLFGIGLSRLKNSTFGNFADDFETIITYLIKNLIIPLLPIFIFGIFLNMSYSGQVFTIMNVFLKIIGVIFVLHILLLLVQFIIAGSIAKKNPLTMLKLMMPAYFTALGTQSSAATIPVTIAQVKKIGVREEIANFAVPLCATIHLSGSMLKIVCCCLALMLIQGMEIDFIQFFGFMMMLGVAMVAAPGVPGGAIMAAIGIIASMLGFDAENQALMIALYIAMDSFGTAGNVTGDGAIAVTLNKLFKKEVQ</sequence>
<accession>A0ABY8V4E1</accession>
<comment type="subcellular location">
    <subcellularLocation>
        <location evidence="1">Membrane</location>
        <topology evidence="1">Multi-pass membrane protein</topology>
    </subcellularLocation>
</comment>
<feature type="transmembrane region" description="Helical" evidence="6">
    <location>
        <begin position="135"/>
        <end position="155"/>
    </location>
</feature>
<organism evidence="7 8">
    <name type="scientific">Empedobacter falsenii</name>
    <dbReference type="NCBI Taxonomy" id="343874"/>
    <lineage>
        <taxon>Bacteria</taxon>
        <taxon>Pseudomonadati</taxon>
        <taxon>Bacteroidota</taxon>
        <taxon>Flavobacteriia</taxon>
        <taxon>Flavobacteriales</taxon>
        <taxon>Weeksellaceae</taxon>
        <taxon>Empedobacter</taxon>
    </lineage>
</organism>